<sequence length="103" mass="11362">MQPGSAILFLSTPIHSFLSCSSSSFRFRLFIASRAIISCWKVGMSLSPAGCNYKNLSCCILIGFASVFLPSRTALSCCWNARKFEFCSVGKEAIFRHSSFMTP</sequence>
<proteinExistence type="predicted"/>
<organism evidence="1">
    <name type="scientific">Steinernema carpocapsae</name>
    <name type="common">Entomopathogenic nematode</name>
    <dbReference type="NCBI Taxonomy" id="34508"/>
    <lineage>
        <taxon>Eukaryota</taxon>
        <taxon>Metazoa</taxon>
        <taxon>Ecdysozoa</taxon>
        <taxon>Nematoda</taxon>
        <taxon>Chromadorea</taxon>
        <taxon>Rhabditida</taxon>
        <taxon>Tylenchina</taxon>
        <taxon>Panagrolaimomorpha</taxon>
        <taxon>Strongyloidoidea</taxon>
        <taxon>Steinernematidae</taxon>
        <taxon>Steinernema</taxon>
    </lineage>
</organism>
<dbReference type="AlphaFoldDB" id="A0A4U8V1G7"/>
<name>A0A4U8V1G7_STECR</name>
<reference evidence="1" key="2">
    <citation type="journal article" date="2015" name="Genome Biol.">
        <title>Comparative genomics of Steinernema reveals deeply conserved gene regulatory networks.</title>
        <authorList>
            <person name="Dillman A.R."/>
            <person name="Macchietto M."/>
            <person name="Porter C.F."/>
            <person name="Rogers A."/>
            <person name="Williams B."/>
            <person name="Antoshechkin I."/>
            <person name="Lee M.M."/>
            <person name="Goodwin Z."/>
            <person name="Lu X."/>
            <person name="Lewis E.E."/>
            <person name="Goodrich-Blair H."/>
            <person name="Stock S.P."/>
            <person name="Adams B.J."/>
            <person name="Sternberg P.W."/>
            <person name="Mortazavi A."/>
        </authorList>
    </citation>
    <scope>NUCLEOTIDE SEQUENCE [LARGE SCALE GENOMIC DNA]</scope>
    <source>
        <strain evidence="1">ALL</strain>
    </source>
</reference>
<evidence type="ECO:0000313" key="1">
    <source>
        <dbReference type="EMBL" id="TMS39756.1"/>
    </source>
</evidence>
<reference evidence="1" key="1">
    <citation type="submission" date="2013-11" db="EMBL/GenBank/DDBJ databases">
        <authorList>
            <person name="Sternberg P."/>
            <person name="Dillman A."/>
            <person name="Macchietto M."/>
        </authorList>
    </citation>
    <scope>NUCLEOTIDE SEQUENCE</scope>
    <source>
        <strain evidence="1">ALL</strain>
    </source>
</reference>
<dbReference type="EMBL" id="AZBU02000001">
    <property type="protein sequence ID" value="TMS39756.1"/>
    <property type="molecule type" value="Genomic_DNA"/>
</dbReference>
<protein>
    <submittedName>
        <fullName evidence="1">Uncharacterized protein</fullName>
    </submittedName>
</protein>
<gene>
    <name evidence="1" type="ORF">L596_006237</name>
</gene>
<reference evidence="1" key="3">
    <citation type="journal article" date="2019" name="G3 (Bethesda)">
        <title>Hybrid Assembly of the Genome of the Entomopathogenic Nematode Steinernema carpocapsae Identifies the X-Chromosome.</title>
        <authorList>
            <person name="Serra L."/>
            <person name="Macchietto M."/>
            <person name="Macias-Munoz A."/>
            <person name="McGill C.J."/>
            <person name="Rodriguez I.M."/>
            <person name="Rodriguez B."/>
            <person name="Murad R."/>
            <person name="Mortazavi A."/>
        </authorList>
    </citation>
    <scope>NUCLEOTIDE SEQUENCE [LARGE SCALE GENOMIC DNA]</scope>
    <source>
        <strain evidence="1">ALL</strain>
    </source>
</reference>
<comment type="caution">
    <text evidence="1">The sequence shown here is derived from an EMBL/GenBank/DDBJ whole genome shotgun (WGS) entry which is preliminary data.</text>
</comment>
<accession>A0A4U8V1G7</accession>